<comment type="caution">
    <text evidence="4">The sequence shown here is derived from an EMBL/GenBank/DDBJ whole genome shotgun (WGS) entry which is preliminary data.</text>
</comment>
<proteinExistence type="inferred from homology"/>
<dbReference type="PANTHER" id="PTHR30535:SF34">
    <property type="entry name" value="MOLYBDATE-BINDING PROTEIN MOLA"/>
    <property type="match status" value="1"/>
</dbReference>
<dbReference type="InterPro" id="IPR036582">
    <property type="entry name" value="Mao_N_sf"/>
</dbReference>
<dbReference type="Gene3D" id="3.40.50.1980">
    <property type="entry name" value="Nitrogenase molybdenum iron protein domain"/>
    <property type="match status" value="2"/>
</dbReference>
<dbReference type="PROSITE" id="PS50983">
    <property type="entry name" value="FE_B12_PBP"/>
    <property type="match status" value="1"/>
</dbReference>
<reference evidence="4 5" key="1">
    <citation type="submission" date="2017-07" db="EMBL/GenBank/DDBJ databases">
        <title>Paenibacillus herberti R33 genome sequencing and assembly.</title>
        <authorList>
            <person name="Su W."/>
        </authorList>
    </citation>
    <scope>NUCLEOTIDE SEQUENCE [LARGE SCALE GENOMIC DNA]</scope>
    <source>
        <strain evidence="4 5">R33</strain>
    </source>
</reference>
<dbReference type="InterPro" id="IPR050902">
    <property type="entry name" value="ABC_Transporter_SBP"/>
</dbReference>
<dbReference type="GO" id="GO:0071281">
    <property type="term" value="P:cellular response to iron ion"/>
    <property type="evidence" value="ECO:0007669"/>
    <property type="project" value="TreeGrafter"/>
</dbReference>
<dbReference type="SUPFAM" id="SSF53807">
    <property type="entry name" value="Helical backbone' metal receptor"/>
    <property type="match status" value="1"/>
</dbReference>
<dbReference type="PANTHER" id="PTHR30535">
    <property type="entry name" value="VITAMIN B12-BINDING PROTEIN"/>
    <property type="match status" value="1"/>
</dbReference>
<evidence type="ECO:0000313" key="5">
    <source>
        <dbReference type="Proteomes" id="UP000215145"/>
    </source>
</evidence>
<comment type="similarity">
    <text evidence="1">Belongs to the bacterial solute-binding protein 8 family.</text>
</comment>
<dbReference type="Proteomes" id="UP000215145">
    <property type="component" value="Unassembled WGS sequence"/>
</dbReference>
<evidence type="ECO:0000256" key="1">
    <source>
        <dbReference type="ARBA" id="ARBA00008814"/>
    </source>
</evidence>
<evidence type="ECO:0000256" key="2">
    <source>
        <dbReference type="SAM" id="SignalP"/>
    </source>
</evidence>
<dbReference type="Pfam" id="PF01497">
    <property type="entry name" value="Peripla_BP_2"/>
    <property type="match status" value="1"/>
</dbReference>
<dbReference type="Pfam" id="PF07833">
    <property type="entry name" value="Cu_amine_oxidN1"/>
    <property type="match status" value="1"/>
</dbReference>
<dbReference type="AlphaFoldDB" id="A0A229P4J9"/>
<keyword evidence="2" id="KW-0732">Signal</keyword>
<keyword evidence="5" id="KW-1185">Reference proteome</keyword>
<gene>
    <name evidence="4" type="ORF">CGZ75_10535</name>
</gene>
<feature type="signal peptide" evidence="2">
    <location>
        <begin position="1"/>
        <end position="26"/>
    </location>
</feature>
<evidence type="ECO:0000313" key="4">
    <source>
        <dbReference type="EMBL" id="OXM17038.1"/>
    </source>
</evidence>
<dbReference type="InterPro" id="IPR002491">
    <property type="entry name" value="ABC_transptr_periplasmic_BD"/>
</dbReference>
<dbReference type="SUPFAM" id="SSF55383">
    <property type="entry name" value="Copper amine oxidase, domain N"/>
    <property type="match status" value="1"/>
</dbReference>
<organism evidence="4 5">
    <name type="scientific">Paenibacillus herberti</name>
    <dbReference type="NCBI Taxonomy" id="1619309"/>
    <lineage>
        <taxon>Bacteria</taxon>
        <taxon>Bacillati</taxon>
        <taxon>Bacillota</taxon>
        <taxon>Bacilli</taxon>
        <taxon>Bacillales</taxon>
        <taxon>Paenibacillaceae</taxon>
        <taxon>Paenibacillus</taxon>
    </lineage>
</organism>
<accession>A0A229P4J9</accession>
<dbReference type="EMBL" id="NMUQ01000001">
    <property type="protein sequence ID" value="OXM17038.1"/>
    <property type="molecule type" value="Genomic_DNA"/>
</dbReference>
<dbReference type="OrthoDB" id="9816357at2"/>
<sequence>MFRSKKWILSAAAAALLVTSGAGTLASSKVNAASASIKVTLDGKSLALDASPIMVSGRTLVPYSSIIKSLGGTASWSSATKSVFATSGSVKVKLTVGSKTAYINNKATTLDAAPVIQNGKTFVPLRLLTEAFGKWVNWSGASRTVAINSKLTLKTSTGSFTLNKRPQRIVTLSSSDTEMIYALGGTVVGRPTAMGKVNPPAAASAVEVGSTHGVLFEKLASVKPDLIIAGPSLMSQKATMEKLGAQVLFNSHNTYNDIKSSARLYGKLLGNESKAEQLIATMDRTVSSLKKPAKKPKTLIVYGAPGSFVVALPTSYPGNFLELAGGQNVAAKFPKMDKMPQYSELSMERIVASNPDLILLITHGDAAEVKASFKKEFENNPVWKNLNAVKDDSFEVLPSELFAANPGIRAPEAIKTINKLLLQVK</sequence>
<name>A0A229P4J9_9BACL</name>
<dbReference type="Gene3D" id="3.30.457.10">
    <property type="entry name" value="Copper amine oxidase-like, N-terminal domain"/>
    <property type="match status" value="1"/>
</dbReference>
<dbReference type="InterPro" id="IPR012854">
    <property type="entry name" value="Cu_amine_oxidase-like_N"/>
</dbReference>
<protein>
    <recommendedName>
        <fullName evidence="3">Fe/B12 periplasmic-binding domain-containing protein</fullName>
    </recommendedName>
</protein>
<evidence type="ECO:0000259" key="3">
    <source>
        <dbReference type="PROSITE" id="PS50983"/>
    </source>
</evidence>
<feature type="chain" id="PRO_5039295541" description="Fe/B12 periplasmic-binding domain-containing protein" evidence="2">
    <location>
        <begin position="27"/>
        <end position="425"/>
    </location>
</feature>
<feature type="domain" description="Fe/B12 periplasmic-binding" evidence="3">
    <location>
        <begin position="168"/>
        <end position="425"/>
    </location>
</feature>
<dbReference type="RefSeq" id="WP_089524115.1">
    <property type="nucleotide sequence ID" value="NZ_NMUQ01000001.1"/>
</dbReference>